<dbReference type="InterPro" id="IPR029479">
    <property type="entry name" value="Nitroreductase"/>
</dbReference>
<dbReference type="GO" id="GO:0005634">
    <property type="term" value="C:nucleus"/>
    <property type="evidence" value="ECO:0007669"/>
    <property type="project" value="UniProtKB-SubCell"/>
</dbReference>
<dbReference type="InterPro" id="IPR000415">
    <property type="entry name" value="Nitroreductase-like"/>
</dbReference>
<dbReference type="PANTHER" id="PTHR43035">
    <property type="entry name" value="FATTY ACID REPRESSION MUTANT PROTEIN 2-RELATED"/>
    <property type="match status" value="1"/>
</dbReference>
<comment type="caution">
    <text evidence="8">The sequence shown here is derived from an EMBL/GenBank/DDBJ whole genome shotgun (WGS) entry which is preliminary data.</text>
</comment>
<evidence type="ECO:0000313" key="8">
    <source>
        <dbReference type="EMBL" id="KAJ7614329.1"/>
    </source>
</evidence>
<evidence type="ECO:0000256" key="6">
    <source>
        <dbReference type="ARBA" id="ARBA00023242"/>
    </source>
</evidence>
<feature type="domain" description="Nitroreductase" evidence="7">
    <location>
        <begin position="9"/>
        <end position="180"/>
    </location>
</feature>
<protein>
    <submittedName>
        <fullName evidence="8">Nitroreductase family protein</fullName>
    </submittedName>
</protein>
<evidence type="ECO:0000256" key="2">
    <source>
        <dbReference type="ARBA" id="ARBA00004496"/>
    </source>
</evidence>
<evidence type="ECO:0000256" key="1">
    <source>
        <dbReference type="ARBA" id="ARBA00004123"/>
    </source>
</evidence>
<gene>
    <name evidence="8" type="ORF">FB45DRAFT_1008594</name>
</gene>
<proteinExistence type="inferred from homology"/>
<keyword evidence="5" id="KW-0560">Oxidoreductase</keyword>
<dbReference type="SUPFAM" id="SSF55469">
    <property type="entry name" value="FMN-dependent nitroreductase-like"/>
    <property type="match status" value="1"/>
</dbReference>
<dbReference type="InterPro" id="IPR033877">
    <property type="entry name" value="Frm2/Hbn1"/>
</dbReference>
<keyword evidence="9" id="KW-1185">Reference proteome</keyword>
<keyword evidence="6" id="KW-0539">Nucleus</keyword>
<dbReference type="Gene3D" id="3.40.109.10">
    <property type="entry name" value="NADH Oxidase"/>
    <property type="match status" value="1"/>
</dbReference>
<dbReference type="GO" id="GO:0005737">
    <property type="term" value="C:cytoplasm"/>
    <property type="evidence" value="ECO:0007669"/>
    <property type="project" value="UniProtKB-SubCell"/>
</dbReference>
<dbReference type="PANTHER" id="PTHR43035:SF1">
    <property type="entry name" value="FATTY ACID REPRESSION MUTANT PROTEIN 2-RELATED"/>
    <property type="match status" value="1"/>
</dbReference>
<evidence type="ECO:0000259" key="7">
    <source>
        <dbReference type="Pfam" id="PF00881"/>
    </source>
</evidence>
<dbReference type="AlphaFoldDB" id="A0AAD7B9N2"/>
<comment type="similarity">
    <text evidence="3">Belongs to the nitroreductase family.</text>
</comment>
<evidence type="ECO:0000313" key="9">
    <source>
        <dbReference type="Proteomes" id="UP001221142"/>
    </source>
</evidence>
<evidence type="ECO:0000256" key="4">
    <source>
        <dbReference type="ARBA" id="ARBA00022490"/>
    </source>
</evidence>
<dbReference type="GO" id="GO:0016491">
    <property type="term" value="F:oxidoreductase activity"/>
    <property type="evidence" value="ECO:0007669"/>
    <property type="project" value="UniProtKB-KW"/>
</dbReference>
<evidence type="ECO:0000256" key="3">
    <source>
        <dbReference type="ARBA" id="ARBA00007118"/>
    </source>
</evidence>
<comment type="subcellular location">
    <subcellularLocation>
        <location evidence="2">Cytoplasm</location>
    </subcellularLocation>
    <subcellularLocation>
        <location evidence="1">Nucleus</location>
    </subcellularLocation>
</comment>
<organism evidence="8 9">
    <name type="scientific">Roridomyces roridus</name>
    <dbReference type="NCBI Taxonomy" id="1738132"/>
    <lineage>
        <taxon>Eukaryota</taxon>
        <taxon>Fungi</taxon>
        <taxon>Dikarya</taxon>
        <taxon>Basidiomycota</taxon>
        <taxon>Agaricomycotina</taxon>
        <taxon>Agaricomycetes</taxon>
        <taxon>Agaricomycetidae</taxon>
        <taxon>Agaricales</taxon>
        <taxon>Marasmiineae</taxon>
        <taxon>Mycenaceae</taxon>
        <taxon>Roridomyces</taxon>
    </lineage>
</organism>
<name>A0AAD7B9N2_9AGAR</name>
<dbReference type="EMBL" id="JARKIF010000026">
    <property type="protein sequence ID" value="KAJ7614329.1"/>
    <property type="molecule type" value="Genomic_DNA"/>
</dbReference>
<dbReference type="GO" id="GO:0034599">
    <property type="term" value="P:cellular response to oxidative stress"/>
    <property type="evidence" value="ECO:0007669"/>
    <property type="project" value="InterPro"/>
</dbReference>
<dbReference type="CDD" id="cd02140">
    <property type="entry name" value="Frm2-like"/>
    <property type="match status" value="1"/>
</dbReference>
<reference evidence="8" key="1">
    <citation type="submission" date="2023-03" db="EMBL/GenBank/DDBJ databases">
        <title>Massive genome expansion in bonnet fungi (Mycena s.s.) driven by repeated elements and novel gene families across ecological guilds.</title>
        <authorList>
            <consortium name="Lawrence Berkeley National Laboratory"/>
            <person name="Harder C.B."/>
            <person name="Miyauchi S."/>
            <person name="Viragh M."/>
            <person name="Kuo A."/>
            <person name="Thoen E."/>
            <person name="Andreopoulos B."/>
            <person name="Lu D."/>
            <person name="Skrede I."/>
            <person name="Drula E."/>
            <person name="Henrissat B."/>
            <person name="Morin E."/>
            <person name="Kohler A."/>
            <person name="Barry K."/>
            <person name="LaButti K."/>
            <person name="Morin E."/>
            <person name="Salamov A."/>
            <person name="Lipzen A."/>
            <person name="Mereny Z."/>
            <person name="Hegedus B."/>
            <person name="Baldrian P."/>
            <person name="Stursova M."/>
            <person name="Weitz H."/>
            <person name="Taylor A."/>
            <person name="Grigoriev I.V."/>
            <person name="Nagy L.G."/>
            <person name="Martin F."/>
            <person name="Kauserud H."/>
        </authorList>
    </citation>
    <scope>NUCLEOTIDE SEQUENCE</scope>
    <source>
        <strain evidence="8">9284</strain>
    </source>
</reference>
<dbReference type="Proteomes" id="UP001221142">
    <property type="component" value="Unassembled WGS sequence"/>
</dbReference>
<sequence>MSASYLEAITVRRSNYALTNKSSVSDEKLQDIIKHAVKHCPSPFNSQASRVVLVTGATHIKLWETVTATLLPMMPEGEIKTRYAGLLDLHKGGYGSVMFFEDQAILDEIIQQRPFVATQFPDWNKNAAGILHATIWTAFSLEGLAATLQHPPLTAEMIAGLNLGFDVPSTWKSTAILPFGDPAAPPKDKTFLPVEDRFKVVKS</sequence>
<dbReference type="FunFam" id="3.40.109.10:FF:000001">
    <property type="entry name" value="Nitroreductase family"/>
    <property type="match status" value="1"/>
</dbReference>
<dbReference type="Pfam" id="PF00881">
    <property type="entry name" value="Nitroreductase"/>
    <property type="match status" value="1"/>
</dbReference>
<keyword evidence="4" id="KW-0963">Cytoplasm</keyword>
<accession>A0AAD7B9N2</accession>
<evidence type="ECO:0000256" key="5">
    <source>
        <dbReference type="ARBA" id="ARBA00023002"/>
    </source>
</evidence>